<dbReference type="KEGG" id="thm:CL1_1526"/>
<dbReference type="EMBL" id="CP003651">
    <property type="protein sequence ID" value="AFL95725.1"/>
    <property type="molecule type" value="Genomic_DNA"/>
</dbReference>
<dbReference type="STRING" id="163003.CL1_1526"/>
<keyword evidence="2" id="KW-1185">Reference proteome</keyword>
<dbReference type="GeneID" id="13037930"/>
<dbReference type="Proteomes" id="UP000006064">
    <property type="component" value="Chromosome"/>
</dbReference>
<dbReference type="InterPro" id="IPR036388">
    <property type="entry name" value="WH-like_DNA-bd_sf"/>
</dbReference>
<evidence type="ECO:0000313" key="1">
    <source>
        <dbReference type="EMBL" id="AFL95725.1"/>
    </source>
</evidence>
<gene>
    <name evidence="1" type="ORF">CL1_1526</name>
</gene>
<dbReference type="RefSeq" id="WP_014789357.1">
    <property type="nucleotide sequence ID" value="NC_018015.1"/>
</dbReference>
<dbReference type="AlphaFoldDB" id="I3ZVJ1"/>
<evidence type="ECO:0000313" key="2">
    <source>
        <dbReference type="Proteomes" id="UP000006064"/>
    </source>
</evidence>
<name>I3ZVJ1_THECF</name>
<dbReference type="OrthoDB" id="86250at2157"/>
<reference evidence="1 2" key="1">
    <citation type="journal article" date="2012" name="J. Bacteriol.">
        <title>Complete Genome Sequence of the Hyperthermophilic Archaeon Thermococcus sp. Strain CL1, Isolated from a Paralvinella sp. Polychaete Worm Collected from a Hydrothermal Vent.</title>
        <authorList>
            <person name="Jung J.H."/>
            <person name="Holden J.F."/>
            <person name="Seo D.H."/>
            <person name="Park K.H."/>
            <person name="Shin H."/>
            <person name="Ryu S."/>
            <person name="Lee J.H."/>
            <person name="Park C.S."/>
        </authorList>
    </citation>
    <scope>NUCLEOTIDE SEQUENCE [LARGE SCALE GENOMIC DNA]</scope>
    <source>
        <strain evidence="2">DSM 27260 / KACC 17922 / CL1</strain>
    </source>
</reference>
<sequence length="506" mass="58390">MEGEILELLGLERAREPLSPGKRLREFQKRIQSLKNGDEVEVAGFLIGRKPPGAPLDGAYYLLSPIPPSELASLGKSEFRTYLVIRATEMTEMKGEVRPGSHVLVRGITDAYPWGNLRMVHAKEIEGRDYSDYWRDYSEFALSGREVGELFENTVYLRDDMRKALIYSLFGVPYTPLPETRSWGEGFGYTVYRYGEGTGLLALWKALKYFYKGLPWEVRLSRKRVIETEDPLLGIDFRLGNPNGSDVKYYTPLTKKALSALPKWVEPFLTGKRSVGLIPENREPNPRDALARISETPFVLVPWEEKPYFEESREFRQLLPNLLVTVFLHRAKVTSLGGEVMREFRERYIELREWGRREYGREFEVLSVPSSFLNNRTRYVLDARLFGAVSRFRGKPGRRVVREVVGISEAIINDWAVVIKENPEILISLEREYERYVPRDVRAQRALMLIYDIAATSTEGEMTAEEVVRTLVSRGFSRTDALELLERFIKTGYLYEPFPGKLKLVR</sequence>
<dbReference type="Gene3D" id="1.10.10.10">
    <property type="entry name" value="Winged helix-like DNA-binding domain superfamily/Winged helix DNA-binding domain"/>
    <property type="match status" value="1"/>
</dbReference>
<accession>I3ZVJ1</accession>
<dbReference type="HOGENOM" id="CLU_535999_0_0_2"/>
<proteinExistence type="predicted"/>
<organism evidence="1 2">
    <name type="scientific">Thermococcus cleftensis (strain DSM 27260 / KACC 17922 / CL1)</name>
    <dbReference type="NCBI Taxonomy" id="163003"/>
    <lineage>
        <taxon>Archaea</taxon>
        <taxon>Methanobacteriati</taxon>
        <taxon>Methanobacteriota</taxon>
        <taxon>Thermococci</taxon>
        <taxon>Thermococcales</taxon>
        <taxon>Thermococcaceae</taxon>
        <taxon>Thermococcus</taxon>
    </lineage>
</organism>
<protein>
    <submittedName>
        <fullName evidence="1">Uncharacterized protein</fullName>
    </submittedName>
</protein>